<comment type="similarity">
    <text evidence="1">Belongs to the FAM178 family.</text>
</comment>
<dbReference type="PANTHER" id="PTHR16046:SF11">
    <property type="entry name" value="PROTEIN FAM178B"/>
    <property type="match status" value="1"/>
</dbReference>
<evidence type="ECO:0000313" key="5">
    <source>
        <dbReference type="RefSeq" id="XP_021113692.1"/>
    </source>
</evidence>
<feature type="region of interest" description="Disordered" evidence="2">
    <location>
        <begin position="1"/>
        <end position="102"/>
    </location>
</feature>
<protein>
    <submittedName>
        <fullName evidence="5">Protein FAM178B isoform X1</fullName>
    </submittedName>
</protein>
<dbReference type="Proteomes" id="UP000694906">
    <property type="component" value="Unplaced"/>
</dbReference>
<gene>
    <name evidence="5" type="primary">Fam178b</name>
</gene>
<dbReference type="InterPro" id="IPR026161">
    <property type="entry name" value="FAM178"/>
</dbReference>
<feature type="domain" description="Coiled-coil SMC6 And NSE5 INteracting (CANIN)" evidence="3">
    <location>
        <begin position="298"/>
        <end position="471"/>
    </location>
</feature>
<dbReference type="RefSeq" id="XP_021113692.1">
    <property type="nucleotide sequence ID" value="XM_021258033.1"/>
</dbReference>
<feature type="compositionally biased region" description="Pro residues" evidence="2">
    <location>
        <begin position="35"/>
        <end position="48"/>
    </location>
</feature>
<accession>A0AAX6T0X7</accession>
<organism evidence="4 5">
    <name type="scientific">Heterocephalus glaber</name>
    <name type="common">Naked mole rat</name>
    <dbReference type="NCBI Taxonomy" id="10181"/>
    <lineage>
        <taxon>Eukaryota</taxon>
        <taxon>Metazoa</taxon>
        <taxon>Chordata</taxon>
        <taxon>Craniata</taxon>
        <taxon>Vertebrata</taxon>
        <taxon>Euteleostomi</taxon>
        <taxon>Mammalia</taxon>
        <taxon>Eutheria</taxon>
        <taxon>Euarchontoglires</taxon>
        <taxon>Glires</taxon>
        <taxon>Rodentia</taxon>
        <taxon>Hystricomorpha</taxon>
        <taxon>Bathyergidae</taxon>
        <taxon>Heterocephalus</taxon>
    </lineage>
</organism>
<evidence type="ECO:0000259" key="3">
    <source>
        <dbReference type="Pfam" id="PF14816"/>
    </source>
</evidence>
<reference evidence="5" key="1">
    <citation type="submission" date="2025-08" db="UniProtKB">
        <authorList>
            <consortium name="RefSeq"/>
        </authorList>
    </citation>
    <scope>IDENTIFICATION</scope>
</reference>
<sequence>MRIQGSRQSHSFQVRGPDPVEPEMETSGDPFPSDWSPPPIEFLSPWPPQTQERTLAEGSELQPTDVDLKEGPSSPEEPCCSRASPSQLVASPEPGTYVSYGPRGSKNYINSLDSLLREKREQAPEQDLERLLLQDSRDLRCSEDSEDEDALLTPEHRLLVEKFAVSLQDIPQVHPGEIVFLPRQHPLPCFLDTSQLKPRSALEELFLSAPPSQQLFFLRSGLLSNLYLHSTAPCPVPVLQWLLKLLTWPPDTSSRAFGLLWDLSMDELFCQSGDSHSCGGLGPQVGQGSPLAPAGPAEEDVRPWCPLVQDVTELFQSLGAHSPAVCPLGPCSRMPEQEDREQQDPPQEVALEASLNYIYKFLTLCVYSRPGIYTDASLLGLIELLCRTSLDVGLRLLPKTDLQQLLLQLLECIREWPGKLQRLCRTISWVSDHHHNLLAIVQLFLDVTPRARKLRNQLSLVVIARLLGQEEVLPLWKEKSQLPLLSWLLGLMRPSALRQHLGCEHRPPCLEQQPKASAELDQKACCLCHSLLTLAGVVVSSQDVTSDHWGELQLLCMQLDRHINTHIQESPKAMYRTRLKDLATQTYIRWQELLTCCQPKAQYFSPWKDI</sequence>
<proteinExistence type="inferred from homology"/>
<evidence type="ECO:0000256" key="2">
    <source>
        <dbReference type="SAM" id="MobiDB-lite"/>
    </source>
</evidence>
<dbReference type="PANTHER" id="PTHR16046">
    <property type="entry name" value="SMC5-SMC6 COMPLEX LOCALIZATION FACTOR 2"/>
    <property type="match status" value="1"/>
</dbReference>
<name>A0AAX6T0X7_HETGA</name>
<keyword evidence="4" id="KW-1185">Reference proteome</keyword>
<feature type="domain" description="Coiled-coil SMC6 And NSE5 INteracting (CANIN)" evidence="3">
    <location>
        <begin position="104"/>
        <end position="274"/>
    </location>
</feature>
<dbReference type="CTD" id="51252"/>
<feature type="compositionally biased region" description="Polar residues" evidence="2">
    <location>
        <begin position="1"/>
        <end position="12"/>
    </location>
</feature>
<dbReference type="GeneID" id="101717960"/>
<dbReference type="InterPro" id="IPR044276">
    <property type="entry name" value="CANIN_dom"/>
</dbReference>
<evidence type="ECO:0000313" key="4">
    <source>
        <dbReference type="Proteomes" id="UP000694906"/>
    </source>
</evidence>
<dbReference type="AlphaFoldDB" id="A0AAX6T0X7"/>
<evidence type="ECO:0000256" key="1">
    <source>
        <dbReference type="ARBA" id="ARBA00010311"/>
    </source>
</evidence>
<dbReference type="Pfam" id="PF14816">
    <property type="entry name" value="CANIN"/>
    <property type="match status" value="2"/>
</dbReference>